<dbReference type="RefSeq" id="WP_092473678.1">
    <property type="nucleotide sequence ID" value="NZ_FOOX01000017.1"/>
</dbReference>
<gene>
    <name evidence="12" type="ORF">SAMN05660649_03935</name>
</gene>
<accession>A0A1I2XH74</accession>
<keyword evidence="5 9" id="KW-0238">DNA-binding</keyword>
<sequence>MAGEKILVVDDEAVVRKLASHHLVKNGFQVITAEDGYKTFDLIRTHRPDLIILDILMPNLDGIEVCRELRKDSDVPIIFLTSKNDSSDIVLGLGVGGDDYIIKPFNPNEMIARVKANLRRHLMQNSNCKLSEKSQMLHFPGLDIDLNNRTVKVDGSPVTLTNKEFELLVLLAQNPNRIFKYDHLLELVWQFNDNADNRTLMVHINRLRKKIEQHPSQPRYIITVRGIGYKLHNSKEK</sequence>
<dbReference type="FunFam" id="3.40.50.2300:FF:000001">
    <property type="entry name" value="DNA-binding response regulator PhoB"/>
    <property type="match status" value="1"/>
</dbReference>
<feature type="domain" description="OmpR/PhoB-type" evidence="11">
    <location>
        <begin position="134"/>
        <end position="233"/>
    </location>
</feature>
<dbReference type="InterPro" id="IPR036388">
    <property type="entry name" value="WH-like_DNA-bd_sf"/>
</dbReference>
<name>A0A1I2XH74_9FIRM</name>
<dbReference type="PROSITE" id="PS50110">
    <property type="entry name" value="RESPONSE_REGULATORY"/>
    <property type="match status" value="1"/>
</dbReference>
<evidence type="ECO:0000256" key="7">
    <source>
        <dbReference type="ARBA" id="ARBA00024867"/>
    </source>
</evidence>
<dbReference type="AlphaFoldDB" id="A0A1I2XH74"/>
<dbReference type="CDD" id="cd00383">
    <property type="entry name" value="trans_reg_C"/>
    <property type="match status" value="1"/>
</dbReference>
<dbReference type="GO" id="GO:0006355">
    <property type="term" value="P:regulation of DNA-templated transcription"/>
    <property type="evidence" value="ECO:0007669"/>
    <property type="project" value="InterPro"/>
</dbReference>
<keyword evidence="3" id="KW-0902">Two-component regulatory system</keyword>
<evidence type="ECO:0000259" key="11">
    <source>
        <dbReference type="PROSITE" id="PS51755"/>
    </source>
</evidence>
<dbReference type="EMBL" id="FOOX01000017">
    <property type="protein sequence ID" value="SFH12056.1"/>
    <property type="molecule type" value="Genomic_DNA"/>
</dbReference>
<dbReference type="SMART" id="SM00862">
    <property type="entry name" value="Trans_reg_C"/>
    <property type="match status" value="1"/>
</dbReference>
<dbReference type="Gene3D" id="6.10.250.690">
    <property type="match status" value="1"/>
</dbReference>
<dbReference type="Pfam" id="PF00072">
    <property type="entry name" value="Response_reg"/>
    <property type="match status" value="1"/>
</dbReference>
<feature type="modified residue" description="4-aspartylphosphate" evidence="8">
    <location>
        <position position="54"/>
    </location>
</feature>
<dbReference type="Pfam" id="PF00486">
    <property type="entry name" value="Trans_reg_C"/>
    <property type="match status" value="1"/>
</dbReference>
<dbReference type="OrthoDB" id="9790442at2"/>
<evidence type="ECO:0000256" key="3">
    <source>
        <dbReference type="ARBA" id="ARBA00023012"/>
    </source>
</evidence>
<evidence type="ECO:0000256" key="8">
    <source>
        <dbReference type="PROSITE-ProRule" id="PRU00169"/>
    </source>
</evidence>
<evidence type="ECO:0000256" key="9">
    <source>
        <dbReference type="PROSITE-ProRule" id="PRU01091"/>
    </source>
</evidence>
<reference evidence="13" key="1">
    <citation type="submission" date="2016-10" db="EMBL/GenBank/DDBJ databases">
        <authorList>
            <person name="Varghese N."/>
            <person name="Submissions S."/>
        </authorList>
    </citation>
    <scope>NUCLEOTIDE SEQUENCE [LARGE SCALE GENOMIC DNA]</scope>
    <source>
        <strain evidence="13">DSM 17038</strain>
    </source>
</reference>
<dbReference type="InterPro" id="IPR001867">
    <property type="entry name" value="OmpR/PhoB-type_DNA-bd"/>
</dbReference>
<dbReference type="Gene3D" id="3.40.50.2300">
    <property type="match status" value="1"/>
</dbReference>
<dbReference type="GO" id="GO:0000976">
    <property type="term" value="F:transcription cis-regulatory region binding"/>
    <property type="evidence" value="ECO:0007669"/>
    <property type="project" value="TreeGrafter"/>
</dbReference>
<dbReference type="InterPro" id="IPR011006">
    <property type="entry name" value="CheY-like_superfamily"/>
</dbReference>
<evidence type="ECO:0000256" key="1">
    <source>
        <dbReference type="ARBA" id="ARBA00018672"/>
    </source>
</evidence>
<protein>
    <recommendedName>
        <fullName evidence="1">Stage 0 sporulation protein A homolog</fullName>
    </recommendedName>
</protein>
<evidence type="ECO:0000256" key="6">
    <source>
        <dbReference type="ARBA" id="ARBA00023163"/>
    </source>
</evidence>
<dbReference type="GO" id="GO:0005829">
    <property type="term" value="C:cytosol"/>
    <property type="evidence" value="ECO:0007669"/>
    <property type="project" value="TreeGrafter"/>
</dbReference>
<evidence type="ECO:0000256" key="2">
    <source>
        <dbReference type="ARBA" id="ARBA00022553"/>
    </source>
</evidence>
<keyword evidence="4" id="KW-0805">Transcription regulation</keyword>
<dbReference type="InterPro" id="IPR039420">
    <property type="entry name" value="WalR-like"/>
</dbReference>
<feature type="DNA-binding region" description="OmpR/PhoB-type" evidence="9">
    <location>
        <begin position="134"/>
        <end position="233"/>
    </location>
</feature>
<evidence type="ECO:0000313" key="12">
    <source>
        <dbReference type="EMBL" id="SFH12056.1"/>
    </source>
</evidence>
<dbReference type="SMART" id="SM00448">
    <property type="entry name" value="REC"/>
    <property type="match status" value="1"/>
</dbReference>
<dbReference type="STRING" id="341036.SAMN05660649_03935"/>
<organism evidence="12 13">
    <name type="scientific">Desulfotruncus arcticus DSM 17038</name>
    <dbReference type="NCBI Taxonomy" id="1121424"/>
    <lineage>
        <taxon>Bacteria</taxon>
        <taxon>Bacillati</taxon>
        <taxon>Bacillota</taxon>
        <taxon>Clostridia</taxon>
        <taxon>Eubacteriales</taxon>
        <taxon>Desulfallaceae</taxon>
        <taxon>Desulfotruncus</taxon>
    </lineage>
</organism>
<dbReference type="GO" id="GO:0000156">
    <property type="term" value="F:phosphorelay response regulator activity"/>
    <property type="evidence" value="ECO:0007669"/>
    <property type="project" value="TreeGrafter"/>
</dbReference>
<dbReference type="GO" id="GO:0032993">
    <property type="term" value="C:protein-DNA complex"/>
    <property type="evidence" value="ECO:0007669"/>
    <property type="project" value="TreeGrafter"/>
</dbReference>
<evidence type="ECO:0000259" key="10">
    <source>
        <dbReference type="PROSITE" id="PS50110"/>
    </source>
</evidence>
<evidence type="ECO:0000313" key="13">
    <source>
        <dbReference type="Proteomes" id="UP000199337"/>
    </source>
</evidence>
<keyword evidence="13" id="KW-1185">Reference proteome</keyword>
<feature type="domain" description="Response regulatory" evidence="10">
    <location>
        <begin position="5"/>
        <end position="118"/>
    </location>
</feature>
<dbReference type="FunFam" id="1.10.10.10:FF:000018">
    <property type="entry name" value="DNA-binding response regulator ResD"/>
    <property type="match status" value="1"/>
</dbReference>
<dbReference type="PANTHER" id="PTHR48111:SF1">
    <property type="entry name" value="TWO-COMPONENT RESPONSE REGULATOR ORR33"/>
    <property type="match status" value="1"/>
</dbReference>
<dbReference type="SUPFAM" id="SSF52172">
    <property type="entry name" value="CheY-like"/>
    <property type="match status" value="1"/>
</dbReference>
<keyword evidence="2 8" id="KW-0597">Phosphoprotein</keyword>
<dbReference type="InterPro" id="IPR001789">
    <property type="entry name" value="Sig_transdc_resp-reg_receiver"/>
</dbReference>
<dbReference type="PROSITE" id="PS51755">
    <property type="entry name" value="OMPR_PHOB"/>
    <property type="match status" value="1"/>
</dbReference>
<keyword evidence="6" id="KW-0804">Transcription</keyword>
<dbReference type="Gene3D" id="1.10.10.10">
    <property type="entry name" value="Winged helix-like DNA-binding domain superfamily/Winged helix DNA-binding domain"/>
    <property type="match status" value="1"/>
</dbReference>
<dbReference type="Proteomes" id="UP000199337">
    <property type="component" value="Unassembled WGS sequence"/>
</dbReference>
<dbReference type="PANTHER" id="PTHR48111">
    <property type="entry name" value="REGULATOR OF RPOS"/>
    <property type="match status" value="1"/>
</dbReference>
<evidence type="ECO:0000256" key="4">
    <source>
        <dbReference type="ARBA" id="ARBA00023015"/>
    </source>
</evidence>
<proteinExistence type="predicted"/>
<comment type="function">
    <text evidence="7">May play the central regulatory role in sporulation. It may be an element of the effector pathway responsible for the activation of sporulation genes in response to nutritional stress. Spo0A may act in concert with spo0H (a sigma factor) to control the expression of some genes that are critical to the sporulation process.</text>
</comment>
<evidence type="ECO:0000256" key="5">
    <source>
        <dbReference type="ARBA" id="ARBA00023125"/>
    </source>
</evidence>